<feature type="signal peptide" evidence="16">
    <location>
        <begin position="1"/>
        <end position="20"/>
    </location>
</feature>
<evidence type="ECO:0000256" key="4">
    <source>
        <dbReference type="ARBA" id="ARBA00012448"/>
    </source>
</evidence>
<dbReference type="Gene3D" id="3.40.710.10">
    <property type="entry name" value="DD-peptidase/beta-lactamase superfamily"/>
    <property type="match status" value="1"/>
</dbReference>
<dbReference type="STRING" id="1208365.B273_1086"/>
<comment type="catalytic activity">
    <reaction evidence="12">
        <text>Preferential cleavage: (Ac)2-L-Lys-D-Ala-|-D-Ala. Also transpeptidation of peptidyl-alanyl moieties that are N-acyl substituents of D-alanine.</text>
        <dbReference type="EC" id="3.4.16.4"/>
    </reaction>
</comment>
<dbReference type="InterPro" id="IPR015956">
    <property type="entry name" value="Peniciliin-bd_prot_C_sf"/>
</dbReference>
<evidence type="ECO:0000256" key="15">
    <source>
        <dbReference type="RuleBase" id="RU004016"/>
    </source>
</evidence>
<keyword evidence="7 16" id="KW-0732">Signal</keyword>
<dbReference type="InterPro" id="IPR012338">
    <property type="entry name" value="Beta-lactam/transpept-like"/>
</dbReference>
<evidence type="ECO:0000256" key="10">
    <source>
        <dbReference type="ARBA" id="ARBA00022984"/>
    </source>
</evidence>
<dbReference type="Proteomes" id="UP000010310">
    <property type="component" value="Unassembled WGS sequence"/>
</dbReference>
<dbReference type="InterPro" id="IPR012907">
    <property type="entry name" value="Peptidase_S11_C"/>
</dbReference>
<sequence>MIRKIIYFCLVAPFCFESMAQSMVPKAPKLNLESYILLEASTNTVIAEFNSDNQISPASMTKVMSGYVIADQIANGAIGLDDKVLISEKAWKTGGSKMFIEAGKRIPVRDLLSGIVIQSGNDATVALAEYVAGSEEGFVDFMNAYASELGLSNTLFQNAVGWTDPNHFSSAKDLANLTQALINDFPDHYEIYKEKEFTFGGIRQLNRNKLLWRDDTVDGVKTGHTQSAGYCLISSAKRNDMRLIAVVAGSPSENERLISSQRLLEYGFRFFATQKLISKYTQITSAKVWGGRDDEVALGSAQDILLTLPRSDFKNIKANYKFNNNIQAPISDGDVIGDIEFMSDSRVVLSAPLIAIESVEAKGFFGRIWSRILFWIMSLFSISENE</sequence>
<keyword evidence="10" id="KW-0573">Peptidoglycan synthesis</keyword>
<evidence type="ECO:0000256" key="11">
    <source>
        <dbReference type="ARBA" id="ARBA00023316"/>
    </source>
</evidence>
<organism evidence="18 19">
    <name type="scientific">SAR86 cluster bacterium SAR86E</name>
    <dbReference type="NCBI Taxonomy" id="1208365"/>
    <lineage>
        <taxon>Bacteria</taxon>
        <taxon>Pseudomonadati</taxon>
        <taxon>Pseudomonadota</taxon>
        <taxon>Gammaproteobacteria</taxon>
        <taxon>SAR86 cluster</taxon>
    </lineage>
</organism>
<evidence type="ECO:0000313" key="18">
    <source>
        <dbReference type="EMBL" id="EKO36758.1"/>
    </source>
</evidence>
<evidence type="ECO:0000256" key="5">
    <source>
        <dbReference type="ARBA" id="ARBA00022645"/>
    </source>
</evidence>
<accession>K6H2M6</accession>
<dbReference type="PRINTS" id="PR00725">
    <property type="entry name" value="DADACBPTASE1"/>
</dbReference>
<dbReference type="GO" id="GO:0009252">
    <property type="term" value="P:peptidoglycan biosynthetic process"/>
    <property type="evidence" value="ECO:0007669"/>
    <property type="project" value="UniProtKB-UniPathway"/>
</dbReference>
<dbReference type="Gene3D" id="2.60.410.10">
    <property type="entry name" value="D-Ala-D-Ala carboxypeptidase, C-terminal domain"/>
    <property type="match status" value="1"/>
</dbReference>
<dbReference type="Pfam" id="PF07943">
    <property type="entry name" value="PBP5_C"/>
    <property type="match status" value="1"/>
</dbReference>
<keyword evidence="5 18" id="KW-0121">Carboxypeptidase</keyword>
<dbReference type="EMBL" id="AMWX01000002">
    <property type="protein sequence ID" value="EKO36758.1"/>
    <property type="molecule type" value="Genomic_DNA"/>
</dbReference>
<dbReference type="GO" id="GO:0009002">
    <property type="term" value="F:serine-type D-Ala-D-Ala carboxypeptidase activity"/>
    <property type="evidence" value="ECO:0007669"/>
    <property type="project" value="UniProtKB-EC"/>
</dbReference>
<dbReference type="SMART" id="SM00936">
    <property type="entry name" value="PBP5_C"/>
    <property type="match status" value="1"/>
</dbReference>
<reference evidence="18 19" key="1">
    <citation type="submission" date="2012-09" db="EMBL/GenBank/DDBJ databases">
        <authorList>
            <person name="Dupont C.L."/>
            <person name="Rusch D.B."/>
            <person name="Lombardo M.-J."/>
            <person name="Novotny M."/>
            <person name="Yee-Greenbaum J."/>
            <person name="Laskin R."/>
        </authorList>
    </citation>
    <scope>NUCLEOTIDE SEQUENCE [LARGE SCALE GENOMIC DNA]</scope>
    <source>
        <strain evidence="18">SAR86E</strain>
    </source>
</reference>
<evidence type="ECO:0000256" key="8">
    <source>
        <dbReference type="ARBA" id="ARBA00022801"/>
    </source>
</evidence>
<dbReference type="GO" id="GO:0008360">
    <property type="term" value="P:regulation of cell shape"/>
    <property type="evidence" value="ECO:0007669"/>
    <property type="project" value="UniProtKB-KW"/>
</dbReference>
<feature type="binding site" evidence="14">
    <location>
        <position position="221"/>
    </location>
    <ligand>
        <name>substrate</name>
    </ligand>
</feature>
<comment type="caution">
    <text evidence="18">The sequence shown here is derived from an EMBL/GenBank/DDBJ whole genome shotgun (WGS) entry which is preliminary data.</text>
</comment>
<dbReference type="PANTHER" id="PTHR21581:SF6">
    <property type="entry name" value="TRAFFICKING PROTEIN PARTICLE COMPLEX SUBUNIT 12"/>
    <property type="match status" value="1"/>
</dbReference>
<dbReference type="GO" id="GO:0006508">
    <property type="term" value="P:proteolysis"/>
    <property type="evidence" value="ECO:0007669"/>
    <property type="project" value="UniProtKB-KW"/>
</dbReference>
<feature type="domain" description="Peptidase S11 D-Ala-D-Ala carboxypeptidase A C-terminal" evidence="17">
    <location>
        <begin position="271"/>
        <end position="361"/>
    </location>
</feature>
<keyword evidence="6" id="KW-0645">Protease</keyword>
<evidence type="ECO:0000256" key="6">
    <source>
        <dbReference type="ARBA" id="ARBA00022670"/>
    </source>
</evidence>
<dbReference type="UniPathway" id="UPA00219"/>
<dbReference type="SUPFAM" id="SSF69189">
    <property type="entry name" value="Penicillin-binding protein associated domain"/>
    <property type="match status" value="1"/>
</dbReference>
<dbReference type="InterPro" id="IPR001967">
    <property type="entry name" value="Peptidase_S11_N"/>
</dbReference>
<evidence type="ECO:0000259" key="17">
    <source>
        <dbReference type="SMART" id="SM00936"/>
    </source>
</evidence>
<proteinExistence type="inferred from homology"/>
<keyword evidence="8" id="KW-0378">Hydrolase</keyword>
<dbReference type="EC" id="3.4.16.4" evidence="4"/>
<dbReference type="AlphaFoldDB" id="K6H2M6"/>
<gene>
    <name evidence="18" type="ORF">B273_1086</name>
</gene>
<feature type="active site" description="Proton acceptor" evidence="13">
    <location>
        <position position="62"/>
    </location>
</feature>
<protein>
    <recommendedName>
        <fullName evidence="4">serine-type D-Ala-D-Ala carboxypeptidase</fullName>
        <ecNumber evidence="4">3.4.16.4</ecNumber>
    </recommendedName>
</protein>
<feature type="chain" id="PRO_5003891522" description="serine-type D-Ala-D-Ala carboxypeptidase" evidence="16">
    <location>
        <begin position="21"/>
        <end position="386"/>
    </location>
</feature>
<evidence type="ECO:0000256" key="7">
    <source>
        <dbReference type="ARBA" id="ARBA00022729"/>
    </source>
</evidence>
<evidence type="ECO:0000256" key="3">
    <source>
        <dbReference type="ARBA" id="ARBA00007164"/>
    </source>
</evidence>
<keyword evidence="19" id="KW-1185">Reference proteome</keyword>
<feature type="active site" evidence="13">
    <location>
        <position position="119"/>
    </location>
</feature>
<comment type="pathway">
    <text evidence="2">Cell wall biogenesis; peptidoglycan biosynthesis.</text>
</comment>
<evidence type="ECO:0000256" key="2">
    <source>
        <dbReference type="ARBA" id="ARBA00004752"/>
    </source>
</evidence>
<name>K6H2M6_9GAMM</name>
<dbReference type="GO" id="GO:0071555">
    <property type="term" value="P:cell wall organization"/>
    <property type="evidence" value="ECO:0007669"/>
    <property type="project" value="UniProtKB-KW"/>
</dbReference>
<dbReference type="SUPFAM" id="SSF56601">
    <property type="entry name" value="beta-lactamase/transpeptidase-like"/>
    <property type="match status" value="1"/>
</dbReference>
<keyword evidence="11" id="KW-0961">Cell wall biogenesis/degradation</keyword>
<dbReference type="Pfam" id="PF00768">
    <property type="entry name" value="Peptidase_S11"/>
    <property type="match status" value="1"/>
</dbReference>
<dbReference type="InterPro" id="IPR037167">
    <property type="entry name" value="Peptidase_S11_C_sf"/>
</dbReference>
<dbReference type="PATRIC" id="fig|1208365.4.peg.664"/>
<feature type="active site" description="Acyl-ester intermediate" evidence="13">
    <location>
        <position position="59"/>
    </location>
</feature>
<keyword evidence="9" id="KW-0133">Cell shape</keyword>
<comment type="function">
    <text evidence="1">Removes C-terminal D-alanyl residues from sugar-peptide cell wall precursors.</text>
</comment>
<evidence type="ECO:0000256" key="14">
    <source>
        <dbReference type="PIRSR" id="PIRSR618044-2"/>
    </source>
</evidence>
<evidence type="ECO:0000256" key="1">
    <source>
        <dbReference type="ARBA" id="ARBA00003217"/>
    </source>
</evidence>
<dbReference type="InterPro" id="IPR018044">
    <property type="entry name" value="Peptidase_S11"/>
</dbReference>
<dbReference type="PANTHER" id="PTHR21581">
    <property type="entry name" value="D-ALANYL-D-ALANINE CARBOXYPEPTIDASE"/>
    <property type="match status" value="1"/>
</dbReference>
<comment type="similarity">
    <text evidence="3 15">Belongs to the peptidase S11 family.</text>
</comment>
<evidence type="ECO:0000256" key="13">
    <source>
        <dbReference type="PIRSR" id="PIRSR618044-1"/>
    </source>
</evidence>
<evidence type="ECO:0000256" key="12">
    <source>
        <dbReference type="ARBA" id="ARBA00034000"/>
    </source>
</evidence>
<evidence type="ECO:0000313" key="19">
    <source>
        <dbReference type="Proteomes" id="UP000010310"/>
    </source>
</evidence>
<evidence type="ECO:0000256" key="9">
    <source>
        <dbReference type="ARBA" id="ARBA00022960"/>
    </source>
</evidence>
<evidence type="ECO:0000256" key="16">
    <source>
        <dbReference type="SAM" id="SignalP"/>
    </source>
</evidence>